<protein>
    <recommendedName>
        <fullName evidence="1">non-specific serine/threonine protein kinase</fullName>
        <ecNumber evidence="1">2.7.11.1</ecNumber>
    </recommendedName>
</protein>
<evidence type="ECO:0000256" key="8">
    <source>
        <dbReference type="ARBA" id="ARBA00048679"/>
    </source>
</evidence>
<dbReference type="AlphaFoldDB" id="A0A4S4ND80"/>
<evidence type="ECO:0000256" key="1">
    <source>
        <dbReference type="ARBA" id="ARBA00012513"/>
    </source>
</evidence>
<dbReference type="GO" id="GO:0005829">
    <property type="term" value="C:cytosol"/>
    <property type="evidence" value="ECO:0007669"/>
    <property type="project" value="TreeGrafter"/>
</dbReference>
<feature type="region of interest" description="Disordered" evidence="10">
    <location>
        <begin position="233"/>
        <end position="396"/>
    </location>
</feature>
<dbReference type="Pfam" id="PF00069">
    <property type="entry name" value="Pkinase"/>
    <property type="match status" value="1"/>
</dbReference>
<evidence type="ECO:0000256" key="2">
    <source>
        <dbReference type="ARBA" id="ARBA00022527"/>
    </source>
</evidence>
<feature type="compositionally biased region" description="Low complexity" evidence="10">
    <location>
        <begin position="368"/>
        <end position="382"/>
    </location>
</feature>
<dbReference type="InterPro" id="IPR000719">
    <property type="entry name" value="Prot_kinase_dom"/>
</dbReference>
<feature type="compositionally biased region" description="Polar residues" evidence="10">
    <location>
        <begin position="20"/>
        <end position="42"/>
    </location>
</feature>
<feature type="compositionally biased region" description="Polar residues" evidence="10">
    <location>
        <begin position="338"/>
        <end position="357"/>
    </location>
</feature>
<keyword evidence="3" id="KW-0808">Transferase</keyword>
<keyword evidence="4 9" id="KW-0547">Nucleotide-binding</keyword>
<comment type="catalytic activity">
    <reaction evidence="7">
        <text>L-threonyl-[protein] + ATP = O-phospho-L-threonyl-[protein] + ADP + H(+)</text>
        <dbReference type="Rhea" id="RHEA:46608"/>
        <dbReference type="Rhea" id="RHEA-COMP:11060"/>
        <dbReference type="Rhea" id="RHEA-COMP:11605"/>
        <dbReference type="ChEBI" id="CHEBI:15378"/>
        <dbReference type="ChEBI" id="CHEBI:30013"/>
        <dbReference type="ChEBI" id="CHEBI:30616"/>
        <dbReference type="ChEBI" id="CHEBI:61977"/>
        <dbReference type="ChEBI" id="CHEBI:456216"/>
        <dbReference type="EC" id="2.7.11.1"/>
    </reaction>
</comment>
<evidence type="ECO:0000313" key="13">
    <source>
        <dbReference type="Proteomes" id="UP000308730"/>
    </source>
</evidence>
<dbReference type="PANTHER" id="PTHR24343">
    <property type="entry name" value="SERINE/THREONINE KINASE"/>
    <property type="match status" value="1"/>
</dbReference>
<dbReference type="SMART" id="SM00220">
    <property type="entry name" value="S_TKc"/>
    <property type="match status" value="1"/>
</dbReference>
<proteinExistence type="predicted"/>
<dbReference type="GO" id="GO:0005524">
    <property type="term" value="F:ATP binding"/>
    <property type="evidence" value="ECO:0007669"/>
    <property type="project" value="UniProtKB-UniRule"/>
</dbReference>
<feature type="region of interest" description="Disordered" evidence="10">
    <location>
        <begin position="877"/>
        <end position="897"/>
    </location>
</feature>
<keyword evidence="2" id="KW-0723">Serine/threonine-protein kinase</keyword>
<keyword evidence="6 9" id="KW-0067">ATP-binding</keyword>
<feature type="compositionally biased region" description="Polar residues" evidence="10">
    <location>
        <begin position="387"/>
        <end position="396"/>
    </location>
</feature>
<evidence type="ECO:0000313" key="12">
    <source>
        <dbReference type="EMBL" id="THH33960.1"/>
    </source>
</evidence>
<dbReference type="GO" id="GO:0004674">
    <property type="term" value="F:protein serine/threonine kinase activity"/>
    <property type="evidence" value="ECO:0007669"/>
    <property type="project" value="UniProtKB-KW"/>
</dbReference>
<evidence type="ECO:0000256" key="4">
    <source>
        <dbReference type="ARBA" id="ARBA00022741"/>
    </source>
</evidence>
<evidence type="ECO:0000256" key="9">
    <source>
        <dbReference type="PROSITE-ProRule" id="PRU10141"/>
    </source>
</evidence>
<feature type="compositionally biased region" description="Basic and acidic residues" evidence="10">
    <location>
        <begin position="295"/>
        <end position="306"/>
    </location>
</feature>
<evidence type="ECO:0000256" key="5">
    <source>
        <dbReference type="ARBA" id="ARBA00022777"/>
    </source>
</evidence>
<dbReference type="PROSITE" id="PS00108">
    <property type="entry name" value="PROTEIN_KINASE_ST"/>
    <property type="match status" value="1"/>
</dbReference>
<reference evidence="12 13" key="1">
    <citation type="submission" date="2019-02" db="EMBL/GenBank/DDBJ databases">
        <title>Genome sequencing of the rare red list fungi Antrodiella citrinella (Flaviporus citrinellus).</title>
        <authorList>
            <person name="Buettner E."/>
            <person name="Kellner H."/>
        </authorList>
    </citation>
    <scope>NUCLEOTIDE SEQUENCE [LARGE SCALE GENOMIC DNA]</scope>
    <source>
        <strain evidence="12 13">DSM 108506</strain>
    </source>
</reference>
<comment type="caution">
    <text evidence="12">The sequence shown here is derived from an EMBL/GenBank/DDBJ whole genome shotgun (WGS) entry which is preliminary data.</text>
</comment>
<feature type="compositionally biased region" description="Polar residues" evidence="10">
    <location>
        <begin position="247"/>
        <end position="265"/>
    </location>
</feature>
<feature type="compositionally biased region" description="Low complexity" evidence="10">
    <location>
        <begin position="700"/>
        <end position="711"/>
    </location>
</feature>
<dbReference type="SUPFAM" id="SSF56112">
    <property type="entry name" value="Protein kinase-like (PK-like)"/>
    <property type="match status" value="1"/>
</dbReference>
<dbReference type="InterPro" id="IPR008271">
    <property type="entry name" value="Ser/Thr_kinase_AS"/>
</dbReference>
<feature type="region of interest" description="Disordered" evidence="10">
    <location>
        <begin position="15"/>
        <end position="169"/>
    </location>
</feature>
<comment type="catalytic activity">
    <reaction evidence="8">
        <text>L-seryl-[protein] + ATP = O-phospho-L-seryl-[protein] + ADP + H(+)</text>
        <dbReference type="Rhea" id="RHEA:17989"/>
        <dbReference type="Rhea" id="RHEA-COMP:9863"/>
        <dbReference type="Rhea" id="RHEA-COMP:11604"/>
        <dbReference type="ChEBI" id="CHEBI:15378"/>
        <dbReference type="ChEBI" id="CHEBI:29999"/>
        <dbReference type="ChEBI" id="CHEBI:30616"/>
        <dbReference type="ChEBI" id="CHEBI:83421"/>
        <dbReference type="ChEBI" id="CHEBI:456216"/>
        <dbReference type="EC" id="2.7.11.1"/>
    </reaction>
</comment>
<dbReference type="InterPro" id="IPR011009">
    <property type="entry name" value="Kinase-like_dom_sf"/>
</dbReference>
<dbReference type="Gene3D" id="1.10.510.10">
    <property type="entry name" value="Transferase(Phosphotransferase) domain 1"/>
    <property type="match status" value="1"/>
</dbReference>
<dbReference type="PROSITE" id="PS00107">
    <property type="entry name" value="PROTEIN_KINASE_ATP"/>
    <property type="match status" value="1"/>
</dbReference>
<evidence type="ECO:0000259" key="11">
    <source>
        <dbReference type="PROSITE" id="PS50011"/>
    </source>
</evidence>
<feature type="region of interest" description="Disordered" evidence="10">
    <location>
        <begin position="634"/>
        <end position="738"/>
    </location>
</feature>
<evidence type="ECO:0000256" key="7">
    <source>
        <dbReference type="ARBA" id="ARBA00047899"/>
    </source>
</evidence>
<evidence type="ECO:0000256" key="3">
    <source>
        <dbReference type="ARBA" id="ARBA00022679"/>
    </source>
</evidence>
<gene>
    <name evidence="12" type="ORF">EUX98_g228</name>
</gene>
<dbReference type="FunFam" id="1.10.510.10:FF:000595">
    <property type="entry name" value="Protein kinase, putative (AFU_orthologue AFUA_5G11840)"/>
    <property type="match status" value="1"/>
</dbReference>
<dbReference type="PROSITE" id="PS50011">
    <property type="entry name" value="PROTEIN_KINASE_DOM"/>
    <property type="match status" value="1"/>
</dbReference>
<feature type="binding site" evidence="9">
    <location>
        <position position="435"/>
    </location>
    <ligand>
        <name>ATP</name>
        <dbReference type="ChEBI" id="CHEBI:30616"/>
    </ligand>
</feature>
<feature type="region of interest" description="Disordered" evidence="10">
    <location>
        <begin position="813"/>
        <end position="838"/>
    </location>
</feature>
<dbReference type="Proteomes" id="UP000308730">
    <property type="component" value="Unassembled WGS sequence"/>
</dbReference>
<evidence type="ECO:0000256" key="6">
    <source>
        <dbReference type="ARBA" id="ARBA00022840"/>
    </source>
</evidence>
<feature type="compositionally biased region" description="Low complexity" evidence="10">
    <location>
        <begin position="661"/>
        <end position="674"/>
    </location>
</feature>
<accession>A0A4S4ND80</accession>
<feature type="compositionally biased region" description="Basic and acidic residues" evidence="10">
    <location>
        <begin position="723"/>
        <end position="732"/>
    </location>
</feature>
<dbReference type="EC" id="2.7.11.1" evidence="1"/>
<evidence type="ECO:0000256" key="10">
    <source>
        <dbReference type="SAM" id="MobiDB-lite"/>
    </source>
</evidence>
<dbReference type="OrthoDB" id="6513151at2759"/>
<sequence length="1010" mass="108003">MLSARAMEPVAVAIPPPLSANPSDSYSFPSQPATSTAIQYQAPTPVPIVTAGSPRVNDQVLPTTPNSLKRPGRSRSFLSSAFPLRRSPSPTGHSPIPDSPLADQNPSANSATSRFPFSSYRKASISGHHLPMTPTTPSSQSPIPNPARTPLEDAPDGSGTLKAAAQAKPHHNPLHDLKRFLNHHIPHHSSPSSTTHSPTASAGIATPADLHALPSEQRRGTAFDQSALLDAVPGVNTAPHTPALASTPGSSTGRASPEHQPSLSDSAPAGVPPSSASAKNREHRFTAFGRKDKKNSKDSKEKEEKQTGQNGAVKVERVAKTPSPSSSAVTAGDPPSPSHTIDSLRSQQSEKSANTSPAKAPQNRRGTSPIPSSSSMHSQSSHAGNHPITSLSSATQAHLSKKYGKWGRVLGSGAGGTVRLIKASTKNGGSIYAVKEFRPKRQGESEREYQKKVTAEFCVGSTLKHTNIIETVDIVSDHGHYYEVMEYAPYDLFSVVMSGKMTRPEIYCVFRQICDGVEYLHSLGLAHRDLKLDNCVMTTTNVVKLIDFGTATVFHYPGKKTTMATGIVGSDPYLAPEVLSEESYDPRKTDVWSVAIIFMCMVLRRFPWKIPDPKTDPSFRAFVNAHPDLKEKPAAIVAPSKDSNESETTLADNLELTKVPSAATATADTEAASSIGEPLSPCPAERGDSTGTESSIDEVSLSNTSSSSSDSTQLTVPSLEPPHPSDEFDGRFRPGAGVLSQSTMTLPAGMLALRSVESPCDMDPSVRTFARPGNSTESLPVSPTIDPEEYAELKRAGAQDDASTILTPTARYSKRSSTLDGSLATPTAPKAFSPSPPLQPTVQADVAAKDCAVEESEQKKVEQVQKAVVNATAAKSQANGNGTVRRARARADSHASVRTFHSGGAESIFRLLPRESRPAIRRMMFLEPTARCTLTDLLQGRGKSDDLLCGCRSHDKDSPKCSDHLDDPVEEDEGDDWLANIQPCSMESVQPTHVHVKIPIDDKAHKKRFF</sequence>
<dbReference type="EMBL" id="SGPM01000002">
    <property type="protein sequence ID" value="THH33960.1"/>
    <property type="molecule type" value="Genomic_DNA"/>
</dbReference>
<feature type="compositionally biased region" description="Low complexity" evidence="10">
    <location>
        <begin position="266"/>
        <end position="278"/>
    </location>
</feature>
<feature type="domain" description="Protein kinase" evidence="11">
    <location>
        <begin position="404"/>
        <end position="701"/>
    </location>
</feature>
<dbReference type="PANTHER" id="PTHR24343:SF137">
    <property type="entry name" value="SERINE_THREONINE-PROTEIN KINASE HRK1"/>
    <property type="match status" value="1"/>
</dbReference>
<keyword evidence="13" id="KW-1185">Reference proteome</keyword>
<feature type="compositionally biased region" description="Low complexity" evidence="10">
    <location>
        <begin position="131"/>
        <end position="142"/>
    </location>
</feature>
<keyword evidence="5" id="KW-0418">Kinase</keyword>
<name>A0A4S4ND80_9APHY</name>
<organism evidence="12 13">
    <name type="scientific">Antrodiella citrinella</name>
    <dbReference type="NCBI Taxonomy" id="2447956"/>
    <lineage>
        <taxon>Eukaryota</taxon>
        <taxon>Fungi</taxon>
        <taxon>Dikarya</taxon>
        <taxon>Basidiomycota</taxon>
        <taxon>Agaricomycotina</taxon>
        <taxon>Agaricomycetes</taxon>
        <taxon>Polyporales</taxon>
        <taxon>Steccherinaceae</taxon>
        <taxon>Antrodiella</taxon>
    </lineage>
</organism>
<dbReference type="InterPro" id="IPR017441">
    <property type="entry name" value="Protein_kinase_ATP_BS"/>
</dbReference>
<feature type="compositionally biased region" description="Polar residues" evidence="10">
    <location>
        <begin position="102"/>
        <end position="116"/>
    </location>
</feature>